<keyword evidence="3" id="KW-0520">NAD</keyword>
<evidence type="ECO:0000259" key="6">
    <source>
        <dbReference type="Pfam" id="PF14833"/>
    </source>
</evidence>
<dbReference type="Pfam" id="PF14833">
    <property type="entry name" value="NAD_binding_11"/>
    <property type="match status" value="1"/>
</dbReference>
<dbReference type="GO" id="GO:0016491">
    <property type="term" value="F:oxidoreductase activity"/>
    <property type="evidence" value="ECO:0007669"/>
    <property type="project" value="UniProtKB-KW"/>
</dbReference>
<gene>
    <name evidence="7" type="ORF">OSH07_24000</name>
</gene>
<evidence type="ECO:0000256" key="4">
    <source>
        <dbReference type="PIRSR" id="PIRSR000103-1"/>
    </source>
</evidence>
<dbReference type="PIRSF" id="PIRSF000103">
    <property type="entry name" value="HIBADH"/>
    <property type="match status" value="1"/>
</dbReference>
<keyword evidence="2" id="KW-0560">Oxidoreductase</keyword>
<name>A0A9X3E7N6_9HYPH</name>
<dbReference type="InterPro" id="IPR029154">
    <property type="entry name" value="HIBADH-like_NADP-bd"/>
</dbReference>
<evidence type="ECO:0000313" key="8">
    <source>
        <dbReference type="Proteomes" id="UP001144805"/>
    </source>
</evidence>
<dbReference type="InterPro" id="IPR015815">
    <property type="entry name" value="HIBADH-related"/>
</dbReference>
<dbReference type="GO" id="GO:0051287">
    <property type="term" value="F:NAD binding"/>
    <property type="evidence" value="ECO:0007669"/>
    <property type="project" value="InterPro"/>
</dbReference>
<comment type="caution">
    <text evidence="7">The sequence shown here is derived from an EMBL/GenBank/DDBJ whole genome shotgun (WGS) entry which is preliminary data.</text>
</comment>
<accession>A0A9X3E7N6</accession>
<evidence type="ECO:0000256" key="1">
    <source>
        <dbReference type="ARBA" id="ARBA00009080"/>
    </source>
</evidence>
<dbReference type="PROSITE" id="PS00895">
    <property type="entry name" value="3_HYDROXYISOBUT_DH"/>
    <property type="match status" value="1"/>
</dbReference>
<dbReference type="InterPro" id="IPR036291">
    <property type="entry name" value="NAD(P)-bd_dom_sf"/>
</dbReference>
<dbReference type="InterPro" id="IPR006115">
    <property type="entry name" value="6PGDH_NADP-bd"/>
</dbReference>
<evidence type="ECO:0000256" key="2">
    <source>
        <dbReference type="ARBA" id="ARBA00023002"/>
    </source>
</evidence>
<dbReference type="AlphaFoldDB" id="A0A9X3E7N6"/>
<sequence>MSNRTVGFIGLGFMGEGMATNLVTKGNPLLVMANRRREAVERLLALGASEVKTPAEMARGADVIFLCVTGSRDVEQVIEGKDGILAGARKGLIVVDCSTAEPTSTLRLAGRMEAQGVTLVDAPLGGTPANAAAGTLQALVGASDEVFASLEPLIACWAATIVHVGPVGAGHKMKLLNNFLSLGYAALYSEALALGQKVGITPDTFHSVISKGRMRCGFYDTFMNYVIDRNENAHPFTISNAYKDLRYLALMADSVGAVNSLGETVKNNFAAMAAAGQAEKFVPMISDFIAAQNGTKLKD</sequence>
<dbReference type="Gene3D" id="1.10.1040.10">
    <property type="entry name" value="N-(1-d-carboxylethyl)-l-norvaline Dehydrogenase, domain 2"/>
    <property type="match status" value="1"/>
</dbReference>
<dbReference type="RefSeq" id="WP_266341248.1">
    <property type="nucleotide sequence ID" value="NZ_JAPKNK010000017.1"/>
</dbReference>
<dbReference type="Gene3D" id="3.40.50.720">
    <property type="entry name" value="NAD(P)-binding Rossmann-like Domain"/>
    <property type="match status" value="1"/>
</dbReference>
<dbReference type="InterPro" id="IPR002204">
    <property type="entry name" value="3-OH-isobutyrate_DH-rel_CS"/>
</dbReference>
<reference evidence="7" key="1">
    <citation type="submission" date="2022-11" db="EMBL/GenBank/DDBJ databases">
        <title>Biodiversity and phylogenetic relationships of bacteria.</title>
        <authorList>
            <person name="Machado R.A.R."/>
            <person name="Bhat A."/>
            <person name="Loulou A."/>
            <person name="Kallel S."/>
        </authorList>
    </citation>
    <scope>NUCLEOTIDE SEQUENCE</scope>
    <source>
        <strain evidence="7">K-TC2</strain>
    </source>
</reference>
<feature type="active site" evidence="4">
    <location>
        <position position="174"/>
    </location>
</feature>
<dbReference type="Pfam" id="PF03446">
    <property type="entry name" value="NAD_binding_2"/>
    <property type="match status" value="1"/>
</dbReference>
<dbReference type="SUPFAM" id="SSF48179">
    <property type="entry name" value="6-phosphogluconate dehydrogenase C-terminal domain-like"/>
    <property type="match status" value="1"/>
</dbReference>
<comment type="similarity">
    <text evidence="1">Belongs to the HIBADH-related family.</text>
</comment>
<evidence type="ECO:0000256" key="3">
    <source>
        <dbReference type="ARBA" id="ARBA00023027"/>
    </source>
</evidence>
<dbReference type="Proteomes" id="UP001144805">
    <property type="component" value="Unassembled WGS sequence"/>
</dbReference>
<dbReference type="SUPFAM" id="SSF51735">
    <property type="entry name" value="NAD(P)-binding Rossmann-fold domains"/>
    <property type="match status" value="1"/>
</dbReference>
<dbReference type="PANTHER" id="PTHR43060">
    <property type="entry name" value="3-HYDROXYISOBUTYRATE DEHYDROGENASE-LIKE 1, MITOCHONDRIAL-RELATED"/>
    <property type="match status" value="1"/>
</dbReference>
<dbReference type="GO" id="GO:0016054">
    <property type="term" value="P:organic acid catabolic process"/>
    <property type="evidence" value="ECO:0007669"/>
    <property type="project" value="UniProtKB-ARBA"/>
</dbReference>
<dbReference type="InterPro" id="IPR008927">
    <property type="entry name" value="6-PGluconate_DH-like_C_sf"/>
</dbReference>
<proteinExistence type="inferred from homology"/>
<dbReference type="GO" id="GO:0050661">
    <property type="term" value="F:NADP binding"/>
    <property type="evidence" value="ECO:0007669"/>
    <property type="project" value="InterPro"/>
</dbReference>
<keyword evidence="8" id="KW-1185">Reference proteome</keyword>
<dbReference type="InterPro" id="IPR013328">
    <property type="entry name" value="6PGD_dom2"/>
</dbReference>
<feature type="domain" description="3-hydroxyisobutyrate dehydrogenase-like NAD-binding" evidence="6">
    <location>
        <begin position="168"/>
        <end position="279"/>
    </location>
</feature>
<dbReference type="PANTHER" id="PTHR43060:SF15">
    <property type="entry name" value="3-HYDROXYISOBUTYRATE DEHYDROGENASE-LIKE 1, MITOCHONDRIAL-RELATED"/>
    <property type="match status" value="1"/>
</dbReference>
<organism evidence="7 8">
    <name type="scientific">Kaistia nematophila</name>
    <dbReference type="NCBI Taxonomy" id="2994654"/>
    <lineage>
        <taxon>Bacteria</taxon>
        <taxon>Pseudomonadati</taxon>
        <taxon>Pseudomonadota</taxon>
        <taxon>Alphaproteobacteria</taxon>
        <taxon>Hyphomicrobiales</taxon>
        <taxon>Kaistiaceae</taxon>
        <taxon>Kaistia</taxon>
    </lineage>
</organism>
<evidence type="ECO:0000313" key="7">
    <source>
        <dbReference type="EMBL" id="MCX5572287.1"/>
    </source>
</evidence>
<feature type="domain" description="6-phosphogluconate dehydrogenase NADP-binding" evidence="5">
    <location>
        <begin position="5"/>
        <end position="165"/>
    </location>
</feature>
<protein>
    <submittedName>
        <fullName evidence="7">NAD(P)-dependent oxidoreductase</fullName>
    </submittedName>
</protein>
<evidence type="ECO:0000259" key="5">
    <source>
        <dbReference type="Pfam" id="PF03446"/>
    </source>
</evidence>
<dbReference type="EMBL" id="JAPKNK010000017">
    <property type="protein sequence ID" value="MCX5572287.1"/>
    <property type="molecule type" value="Genomic_DNA"/>
</dbReference>